<comment type="caution">
    <text evidence="1">The sequence shown here is derived from an EMBL/GenBank/DDBJ whole genome shotgun (WGS) entry which is preliminary data.</text>
</comment>
<sequence length="176" mass="18744">MPGKAIGIELNLGYPGTVSRSVDAIITPKVIKSDVSSGKETELPIAFGEPVVLNADNTYSRFTADSTADKFIGIAVREIKQATDYYSASGEYLPNEVCDVLNRGSIMVLCNNGTPTAGGKVYIRTKENGSVPNGVIGQFEAVADAENTVEIPNLKWTTGKKDSNNVAEVTVLTRTI</sequence>
<name>A0ABY6T0N5_9CLOT</name>
<keyword evidence="2" id="KW-1185">Reference proteome</keyword>
<reference evidence="1 2" key="1">
    <citation type="submission" date="2018-11" db="EMBL/GenBank/DDBJ databases">
        <authorList>
            <consortium name="Pathogen Informatics"/>
        </authorList>
    </citation>
    <scope>NUCLEOTIDE SEQUENCE [LARGE SCALE GENOMIC DNA]</scope>
    <source>
        <strain evidence="1 2">NCTC10913</strain>
    </source>
</reference>
<proteinExistence type="predicted"/>
<gene>
    <name evidence="1" type="ORF">NCTC10913_04877</name>
</gene>
<evidence type="ECO:0000313" key="2">
    <source>
        <dbReference type="Proteomes" id="UP000277570"/>
    </source>
</evidence>
<dbReference type="Pfam" id="PF23982">
    <property type="entry name" value="XM1_gp53_minor_capsid"/>
    <property type="match status" value="1"/>
</dbReference>
<dbReference type="EMBL" id="UYIN01000024">
    <property type="protein sequence ID" value="VDG74625.1"/>
    <property type="molecule type" value="Genomic_DNA"/>
</dbReference>
<evidence type="ECO:0000313" key="1">
    <source>
        <dbReference type="EMBL" id="VDG74625.1"/>
    </source>
</evidence>
<dbReference type="RefSeq" id="WP_125150195.1">
    <property type="nucleotide sequence ID" value="NZ_UYIN01000024.1"/>
</dbReference>
<accession>A0ABY6T0N5</accession>
<protein>
    <submittedName>
        <fullName evidence="1">Uncharacterized protein</fullName>
    </submittedName>
</protein>
<dbReference type="Proteomes" id="UP000277570">
    <property type="component" value="Unassembled WGS sequence"/>
</dbReference>
<dbReference type="InterPro" id="IPR056914">
    <property type="entry name" value="Gp53-like"/>
</dbReference>
<organism evidence="1 2">
    <name type="scientific">Clostridium carnis</name>
    <dbReference type="NCBI Taxonomy" id="1530"/>
    <lineage>
        <taxon>Bacteria</taxon>
        <taxon>Bacillati</taxon>
        <taxon>Bacillota</taxon>
        <taxon>Clostridia</taxon>
        <taxon>Eubacteriales</taxon>
        <taxon>Clostridiaceae</taxon>
        <taxon>Clostridium</taxon>
    </lineage>
</organism>